<dbReference type="RefSeq" id="WP_119833325.1">
    <property type="nucleotide sequence ID" value="NZ_QYUL01000004.1"/>
</dbReference>
<accession>A0A418VPJ9</accession>
<organism evidence="1 2">
    <name type="scientific">Azospirillum cavernae</name>
    <dbReference type="NCBI Taxonomy" id="2320860"/>
    <lineage>
        <taxon>Bacteria</taxon>
        <taxon>Pseudomonadati</taxon>
        <taxon>Pseudomonadota</taxon>
        <taxon>Alphaproteobacteria</taxon>
        <taxon>Rhodospirillales</taxon>
        <taxon>Azospirillaceae</taxon>
        <taxon>Azospirillum</taxon>
    </lineage>
</organism>
<proteinExistence type="predicted"/>
<name>A0A418VPJ9_9PROT</name>
<sequence length="279" mass="30660">MTTDPPRPYIRSLPPFFEQADAAGQRVLDRYLWIFQNLLGPAPDPSKPPPPITVQRRAMATVIDALPDLFYPRLSFLFPESDASLPPLTDPRDADSLQWSKVNALNDYFGIVLPQAGEDDEDAWKLAVTAAVNDWLTAQFAWQGAWFGYQGGVPRSVDDQRRNLASILPVFRERGTAAGLQKLLTILAVGSGPISSDATITVTDLTDGMPMTVGRTTKLRPAYPTRSEGPVLGGVRPYSFLITVEGVKSKSRPAAKTFLSRIVDQEKPAHTTYTIKMTS</sequence>
<evidence type="ECO:0000313" key="1">
    <source>
        <dbReference type="EMBL" id="RJF78181.1"/>
    </source>
</evidence>
<comment type="caution">
    <text evidence="1">The sequence shown here is derived from an EMBL/GenBank/DDBJ whole genome shotgun (WGS) entry which is preliminary data.</text>
</comment>
<dbReference type="AlphaFoldDB" id="A0A418VPJ9"/>
<protein>
    <submittedName>
        <fullName evidence="1">Uncharacterized protein</fullName>
    </submittedName>
</protein>
<dbReference type="Proteomes" id="UP000283458">
    <property type="component" value="Unassembled WGS sequence"/>
</dbReference>
<keyword evidence="2" id="KW-1185">Reference proteome</keyword>
<dbReference type="OrthoDB" id="8780829at2"/>
<gene>
    <name evidence="1" type="ORF">D3877_23990</name>
</gene>
<reference evidence="1 2" key="1">
    <citation type="submission" date="2018-09" db="EMBL/GenBank/DDBJ databases">
        <authorList>
            <person name="Zhu H."/>
        </authorList>
    </citation>
    <scope>NUCLEOTIDE SEQUENCE [LARGE SCALE GENOMIC DNA]</scope>
    <source>
        <strain evidence="1 2">K2W22B-5</strain>
    </source>
</reference>
<dbReference type="EMBL" id="QYUL01000004">
    <property type="protein sequence ID" value="RJF78181.1"/>
    <property type="molecule type" value="Genomic_DNA"/>
</dbReference>
<evidence type="ECO:0000313" key="2">
    <source>
        <dbReference type="Proteomes" id="UP000283458"/>
    </source>
</evidence>